<dbReference type="EMBL" id="JAEHOE010000065">
    <property type="protein sequence ID" value="KAG2490093.1"/>
    <property type="molecule type" value="Genomic_DNA"/>
</dbReference>
<accession>A0A836BWF4</accession>
<name>A0A836BWF4_9CHLO</name>
<evidence type="ECO:0000313" key="3">
    <source>
        <dbReference type="Proteomes" id="UP000612055"/>
    </source>
</evidence>
<sequence>MEPPPLDPASQRLARIRQRAAELLARRLRDGLCSQPGRIAGQVETAAEPSAGRGYEAPQAAQEAGPQEAAPADTVAPQLSHPPPEVASAPEEPLLAAEAAAAASELARPEAEASASARPGPAVPPPAIRITRQMAAHMVPRAAWILARQAEIHIAAEVAARAQEQQPHPPSDPVASAAAAEAADTAAAAVMVQAADVLTAAPQLPHPPSGAAWPPEDPLPAAEAAAAASELTGAASSAAEAAAGASELAGAVSSAAEAAAGAAELTGAASSAAEAATASAARLLVAAEPAEVTVLAVVAESLPKDSGAASYTATRAAALRDLTQQLRALVAAAFPAAGADASPLARLSRSIAGYLAGSPHPKMGPHTARVSHIGSHLRMAKGCGLGRDVEVPTPLGPFLQSLRFVRLVPADASSSSGDEAVRLLPAELRRMAAAAAGAAAAAAAMAAVGPEDVAVGLAARAHCPGAPPPGLEVLGVGSLPRDPPPHLLSSTGLGAAATAQATGREADGATGPAAGSPDVLIRSSPAAEAEPAPAVASEALPAELPAAAAAFDPVAMAGPAMPVAAPPAATCLPSTSSEAQAAAAVTFASAPAAASWGALPEPAKVVPSAVLNAAPKPWPTAAAAAAGSTGFAKYTGPTGPTKHKPTDPTQTLPALIAAAFPGHNSNPLTSLSRSIARYLAISPRPELGRLTASVSHIGSHLRMAKGRLGPGVEVPQRLKNFLQALHFVQVMPRPGSSGDDLVRLLPDELRSMAAAPGACSICGGGGRGNGQVACLEAACGTAAATALLDSRAVVAGMCAMLGIAPPPVSGPAGSDAAPEAALPKLAAHVAEVRSALAKTGLWSDRPGLLAALAGAHYATLKVEAETESGAWTGRSGPLAPERLQAATRAARHLPELWGALCEGLAWVAAGAGADRMAAGALGGPGQPGAGAGHPGGLAYCNRRGGG</sequence>
<gene>
    <name evidence="2" type="ORF">HYH03_011399</name>
</gene>
<dbReference type="Proteomes" id="UP000612055">
    <property type="component" value="Unassembled WGS sequence"/>
</dbReference>
<protein>
    <submittedName>
        <fullName evidence="2">Uncharacterized protein</fullName>
    </submittedName>
</protein>
<evidence type="ECO:0000256" key="1">
    <source>
        <dbReference type="SAM" id="MobiDB-lite"/>
    </source>
</evidence>
<feature type="region of interest" description="Disordered" evidence="1">
    <location>
        <begin position="160"/>
        <end position="180"/>
    </location>
</feature>
<feature type="region of interest" description="Disordered" evidence="1">
    <location>
        <begin position="496"/>
        <end position="519"/>
    </location>
</feature>
<evidence type="ECO:0000313" key="2">
    <source>
        <dbReference type="EMBL" id="KAG2490093.1"/>
    </source>
</evidence>
<feature type="region of interest" description="Disordered" evidence="1">
    <location>
        <begin position="31"/>
        <end position="126"/>
    </location>
</feature>
<comment type="caution">
    <text evidence="2">The sequence shown here is derived from an EMBL/GenBank/DDBJ whole genome shotgun (WGS) entry which is preliminary data.</text>
</comment>
<dbReference type="AlphaFoldDB" id="A0A836BWF4"/>
<proteinExistence type="predicted"/>
<reference evidence="2" key="1">
    <citation type="journal article" date="2020" name="bioRxiv">
        <title>Comparative genomics of Chlamydomonas.</title>
        <authorList>
            <person name="Craig R.J."/>
            <person name="Hasan A.R."/>
            <person name="Ness R.W."/>
            <person name="Keightley P.D."/>
        </authorList>
    </citation>
    <scope>NUCLEOTIDE SEQUENCE</scope>
    <source>
        <strain evidence="2">CCAP 11/70</strain>
    </source>
</reference>
<keyword evidence="3" id="KW-1185">Reference proteome</keyword>
<feature type="region of interest" description="Disordered" evidence="1">
    <location>
        <begin position="201"/>
        <end position="220"/>
    </location>
</feature>
<organism evidence="2 3">
    <name type="scientific">Edaphochlamys debaryana</name>
    <dbReference type="NCBI Taxonomy" id="47281"/>
    <lineage>
        <taxon>Eukaryota</taxon>
        <taxon>Viridiplantae</taxon>
        <taxon>Chlorophyta</taxon>
        <taxon>core chlorophytes</taxon>
        <taxon>Chlorophyceae</taxon>
        <taxon>CS clade</taxon>
        <taxon>Chlamydomonadales</taxon>
        <taxon>Chlamydomonadales incertae sedis</taxon>
        <taxon>Edaphochlamys</taxon>
    </lineage>
</organism>
<feature type="compositionally biased region" description="Low complexity" evidence="1">
    <location>
        <begin position="86"/>
        <end position="120"/>
    </location>
</feature>
<feature type="compositionally biased region" description="Low complexity" evidence="1">
    <location>
        <begin position="56"/>
        <end position="72"/>
    </location>
</feature>